<dbReference type="Pfam" id="PF03547">
    <property type="entry name" value="Mem_trans"/>
    <property type="match status" value="2"/>
</dbReference>
<accession>A0A556PR20</accession>
<gene>
    <name evidence="9" type="ORF">FPQ13_03815</name>
</gene>
<feature type="transmembrane region" description="Helical" evidence="8">
    <location>
        <begin position="278"/>
        <end position="297"/>
    </location>
</feature>
<keyword evidence="10" id="KW-1185">Reference proteome</keyword>
<feature type="transmembrane region" description="Helical" evidence="8">
    <location>
        <begin position="187"/>
        <end position="209"/>
    </location>
</feature>
<dbReference type="Gene3D" id="1.20.1530.20">
    <property type="match status" value="1"/>
</dbReference>
<keyword evidence="3" id="KW-0813">Transport</keyword>
<comment type="similarity">
    <text evidence="2">Belongs to the auxin efflux carrier (TC 2.A.69) family.</text>
</comment>
<dbReference type="GO" id="GO:0005886">
    <property type="term" value="C:plasma membrane"/>
    <property type="evidence" value="ECO:0007669"/>
    <property type="project" value="UniProtKB-SubCell"/>
</dbReference>
<evidence type="ECO:0000256" key="4">
    <source>
        <dbReference type="ARBA" id="ARBA00022475"/>
    </source>
</evidence>
<dbReference type="EMBL" id="VMHE01000003">
    <property type="protein sequence ID" value="TSJ66831.1"/>
    <property type="molecule type" value="Genomic_DNA"/>
</dbReference>
<feature type="transmembrane region" description="Helical" evidence="8">
    <location>
        <begin position="119"/>
        <end position="140"/>
    </location>
</feature>
<evidence type="ECO:0000256" key="5">
    <source>
        <dbReference type="ARBA" id="ARBA00022692"/>
    </source>
</evidence>
<organism evidence="9 10">
    <name type="scientific">Allobacillus salarius</name>
    <dbReference type="NCBI Taxonomy" id="1955272"/>
    <lineage>
        <taxon>Bacteria</taxon>
        <taxon>Bacillati</taxon>
        <taxon>Bacillota</taxon>
        <taxon>Bacilli</taxon>
        <taxon>Bacillales</taxon>
        <taxon>Bacillaceae</taxon>
        <taxon>Allobacillus</taxon>
    </lineage>
</organism>
<dbReference type="PANTHER" id="PTHR36838:SF1">
    <property type="entry name" value="SLR1864 PROTEIN"/>
    <property type="match status" value="1"/>
</dbReference>
<evidence type="ECO:0000256" key="3">
    <source>
        <dbReference type="ARBA" id="ARBA00022448"/>
    </source>
</evidence>
<dbReference type="GO" id="GO:0055085">
    <property type="term" value="P:transmembrane transport"/>
    <property type="evidence" value="ECO:0007669"/>
    <property type="project" value="InterPro"/>
</dbReference>
<evidence type="ECO:0000313" key="10">
    <source>
        <dbReference type="Proteomes" id="UP000316425"/>
    </source>
</evidence>
<keyword evidence="4" id="KW-1003">Cell membrane</keyword>
<name>A0A556PR20_9BACI</name>
<feature type="transmembrane region" description="Helical" evidence="8">
    <location>
        <begin position="152"/>
        <end position="175"/>
    </location>
</feature>
<dbReference type="InterPro" id="IPR004776">
    <property type="entry name" value="Mem_transp_PIN-like"/>
</dbReference>
<feature type="transmembrane region" description="Helical" evidence="8">
    <location>
        <begin position="245"/>
        <end position="266"/>
    </location>
</feature>
<dbReference type="RefSeq" id="WP_144087992.1">
    <property type="nucleotide sequence ID" value="NZ_VMHE01000003.1"/>
</dbReference>
<comment type="caution">
    <text evidence="9">The sequence shown here is derived from an EMBL/GenBank/DDBJ whole genome shotgun (WGS) entry which is preliminary data.</text>
</comment>
<keyword evidence="5 8" id="KW-0812">Transmembrane</keyword>
<feature type="transmembrane region" description="Helical" evidence="8">
    <location>
        <begin position="6"/>
        <end position="22"/>
    </location>
</feature>
<reference evidence="9 10" key="1">
    <citation type="submission" date="2019-07" db="EMBL/GenBank/DDBJ databases">
        <title>Allobacillus sp. nov. SKP isolated from shrimp paste of Euphausiacea.</title>
        <authorList>
            <person name="Kanchanasin P."/>
            <person name="Tanasupawat S."/>
            <person name="Shi W."/>
            <person name="Wu L."/>
            <person name="Ma J."/>
        </authorList>
    </citation>
    <scope>NUCLEOTIDE SEQUENCE [LARGE SCALE GENOMIC DNA]</scope>
    <source>
        <strain evidence="9 10">SKP4-8</strain>
    </source>
</reference>
<dbReference type="PANTHER" id="PTHR36838">
    <property type="entry name" value="AUXIN EFFLUX CARRIER FAMILY PROTEIN"/>
    <property type="match status" value="1"/>
</dbReference>
<evidence type="ECO:0000256" key="7">
    <source>
        <dbReference type="ARBA" id="ARBA00023136"/>
    </source>
</evidence>
<dbReference type="InterPro" id="IPR038770">
    <property type="entry name" value="Na+/solute_symporter_sf"/>
</dbReference>
<keyword evidence="7 8" id="KW-0472">Membrane</keyword>
<evidence type="ECO:0000313" key="9">
    <source>
        <dbReference type="EMBL" id="TSJ66831.1"/>
    </source>
</evidence>
<feature type="transmembrane region" description="Helical" evidence="8">
    <location>
        <begin position="34"/>
        <end position="52"/>
    </location>
</feature>
<feature type="transmembrane region" description="Helical" evidence="8">
    <location>
        <begin position="91"/>
        <end position="113"/>
    </location>
</feature>
<evidence type="ECO:0000256" key="8">
    <source>
        <dbReference type="SAM" id="Phobius"/>
    </source>
</evidence>
<protein>
    <submittedName>
        <fullName evidence="9">AEC family transporter</fullName>
    </submittedName>
</protein>
<dbReference type="OrthoDB" id="148377at2"/>
<keyword evidence="6 8" id="KW-1133">Transmembrane helix</keyword>
<sequence>MSIFIEVILPIVSIFAIGYVLQRIRKMDVRSVSAVTIYIFVPALVFEAFYTRDLSGEFSTIVIMSFIILFAMILINKILSMLFKWERSVESGMILSNAFMNAGNYGSPVILFAFGEEAFVYAILFMSIQTIQMNFFGIYYASRGVSGMRQALLTILKMPATYAMLFAFLMKWLNIELATQAMEVVDMLAAVAIPLMMVGLGMQLANIAFREFDIHKVVLSSSLRLIISPLITWLFVLLIPMPELLGKVLIVIAAMPTAATTTMFALEFRARPDLVSSITLVTTILSIFTISGLLWILT</sequence>
<evidence type="ECO:0000256" key="6">
    <source>
        <dbReference type="ARBA" id="ARBA00022989"/>
    </source>
</evidence>
<comment type="subcellular location">
    <subcellularLocation>
        <location evidence="1">Cell membrane</location>
        <topology evidence="1">Multi-pass membrane protein</topology>
    </subcellularLocation>
</comment>
<feature type="transmembrane region" description="Helical" evidence="8">
    <location>
        <begin position="221"/>
        <end position="239"/>
    </location>
</feature>
<feature type="transmembrane region" description="Helical" evidence="8">
    <location>
        <begin position="58"/>
        <end position="79"/>
    </location>
</feature>
<evidence type="ECO:0000256" key="1">
    <source>
        <dbReference type="ARBA" id="ARBA00004651"/>
    </source>
</evidence>
<dbReference type="Proteomes" id="UP000316425">
    <property type="component" value="Unassembled WGS sequence"/>
</dbReference>
<proteinExistence type="inferred from homology"/>
<evidence type="ECO:0000256" key="2">
    <source>
        <dbReference type="ARBA" id="ARBA00010145"/>
    </source>
</evidence>
<dbReference type="AlphaFoldDB" id="A0A556PR20"/>